<organism evidence="1">
    <name type="scientific">Anguilla anguilla</name>
    <name type="common">European freshwater eel</name>
    <name type="synonym">Muraena anguilla</name>
    <dbReference type="NCBI Taxonomy" id="7936"/>
    <lineage>
        <taxon>Eukaryota</taxon>
        <taxon>Metazoa</taxon>
        <taxon>Chordata</taxon>
        <taxon>Craniata</taxon>
        <taxon>Vertebrata</taxon>
        <taxon>Euteleostomi</taxon>
        <taxon>Actinopterygii</taxon>
        <taxon>Neopterygii</taxon>
        <taxon>Teleostei</taxon>
        <taxon>Anguilliformes</taxon>
        <taxon>Anguillidae</taxon>
        <taxon>Anguilla</taxon>
    </lineage>
</organism>
<sequence>MCSQHYKQPSHGINVCHYFEQCFKC</sequence>
<reference evidence="1" key="1">
    <citation type="submission" date="2014-11" db="EMBL/GenBank/DDBJ databases">
        <authorList>
            <person name="Amaro Gonzalez C."/>
        </authorList>
    </citation>
    <scope>NUCLEOTIDE SEQUENCE</scope>
</reference>
<protein>
    <submittedName>
        <fullName evidence="1">Uncharacterized protein</fullName>
    </submittedName>
</protein>
<dbReference type="AlphaFoldDB" id="A0A0E9UY55"/>
<accession>A0A0E9UY55</accession>
<name>A0A0E9UY55_ANGAN</name>
<dbReference type="EMBL" id="GBXM01038437">
    <property type="protein sequence ID" value="JAH70140.1"/>
    <property type="molecule type" value="Transcribed_RNA"/>
</dbReference>
<evidence type="ECO:0000313" key="1">
    <source>
        <dbReference type="EMBL" id="JAH70140.1"/>
    </source>
</evidence>
<reference evidence="1" key="2">
    <citation type="journal article" date="2015" name="Fish Shellfish Immunol.">
        <title>Early steps in the European eel (Anguilla anguilla)-Vibrio vulnificus interaction in the gills: Role of the RtxA13 toxin.</title>
        <authorList>
            <person name="Callol A."/>
            <person name="Pajuelo D."/>
            <person name="Ebbesson L."/>
            <person name="Teles M."/>
            <person name="MacKenzie S."/>
            <person name="Amaro C."/>
        </authorList>
    </citation>
    <scope>NUCLEOTIDE SEQUENCE</scope>
</reference>
<proteinExistence type="predicted"/>